<dbReference type="SUPFAM" id="SSF63829">
    <property type="entry name" value="Calcium-dependent phosphotriesterase"/>
    <property type="match status" value="1"/>
</dbReference>
<accession>A0ABY1SJP4</accession>
<sequence length="382" mass="43107">MTKYHFKRQIVYSLFILVFYNSCDGQVKTESVNDLKKTDTSTIGSPKLLKIQGSGLSKNVHCSLKDKQGNLWFGTTGDGVYCYDGEFFTQFTIKDGLSNNFVYSILEDNDGNIWFGTSDGISKFDGENIVPVPLETTDPNNTLTGNLDSRITIGAIMQSKNGTLWFGTNKGVYNYKENLFSAFLNNKSIVNKNGLHLTSVERMLEDRNGNIWFCSGMEGLEGISRYDGKFITNYKPNGDVWVPYLLEDKTGNIWFSGRSHGYFRYNGKTFTDFTENIGFSLIKEDKAEKICLEEKVGFGPMLEDKAGNIWFTGKMSRFGGSGGIWRYDGKSCTNFTQDGFEDYQIWSMVEDKAGNIWIGTNNTGLFRFNGKTFSEFSEKAPK</sequence>
<dbReference type="SUPFAM" id="SSF63825">
    <property type="entry name" value="YWTD domain"/>
    <property type="match status" value="1"/>
</dbReference>
<keyword evidence="3" id="KW-1185">Reference proteome</keyword>
<protein>
    <submittedName>
        <fullName evidence="2">Two component regulator propeller</fullName>
    </submittedName>
</protein>
<dbReference type="Pfam" id="PF07494">
    <property type="entry name" value="Reg_prop"/>
    <property type="match status" value="4"/>
</dbReference>
<evidence type="ECO:0000256" key="1">
    <source>
        <dbReference type="ARBA" id="ARBA00022553"/>
    </source>
</evidence>
<reference evidence="2 3" key="1">
    <citation type="submission" date="2017-06" db="EMBL/GenBank/DDBJ databases">
        <authorList>
            <person name="Varghese N."/>
            <person name="Submissions S."/>
        </authorList>
    </citation>
    <scope>NUCLEOTIDE SEQUENCE [LARGE SCALE GENOMIC DNA]</scope>
    <source>
        <strain evidence="2 3">DSM 19840</strain>
    </source>
</reference>
<dbReference type="Proteomes" id="UP000198337">
    <property type="component" value="Unassembled WGS sequence"/>
</dbReference>
<dbReference type="Gene3D" id="2.130.10.10">
    <property type="entry name" value="YVTN repeat-like/Quinoprotein amine dehydrogenase"/>
    <property type="match status" value="4"/>
</dbReference>
<comment type="caution">
    <text evidence="2">The sequence shown here is derived from an EMBL/GenBank/DDBJ whole genome shotgun (WGS) entry which is preliminary data.</text>
</comment>
<dbReference type="InterPro" id="IPR015943">
    <property type="entry name" value="WD40/YVTN_repeat-like_dom_sf"/>
</dbReference>
<dbReference type="InterPro" id="IPR011110">
    <property type="entry name" value="Reg_prop"/>
</dbReference>
<dbReference type="EMBL" id="FZNV01000004">
    <property type="protein sequence ID" value="SNR63051.1"/>
    <property type="molecule type" value="Genomic_DNA"/>
</dbReference>
<dbReference type="PANTHER" id="PTHR43547:SF2">
    <property type="entry name" value="HYBRID SIGNAL TRANSDUCTION HISTIDINE KINASE C"/>
    <property type="match status" value="1"/>
</dbReference>
<dbReference type="RefSeq" id="WP_089261294.1">
    <property type="nucleotide sequence ID" value="NZ_FZNV01000004.1"/>
</dbReference>
<evidence type="ECO:0000313" key="3">
    <source>
        <dbReference type="Proteomes" id="UP000198337"/>
    </source>
</evidence>
<evidence type="ECO:0000313" key="2">
    <source>
        <dbReference type="EMBL" id="SNR63051.1"/>
    </source>
</evidence>
<keyword evidence="1" id="KW-0597">Phosphoprotein</keyword>
<proteinExistence type="predicted"/>
<dbReference type="PANTHER" id="PTHR43547">
    <property type="entry name" value="TWO-COMPONENT HISTIDINE KINASE"/>
    <property type="match status" value="1"/>
</dbReference>
<gene>
    <name evidence="2" type="ORF">SAMN04488009_2843</name>
</gene>
<organism evidence="2 3">
    <name type="scientific">Maribacter sedimenticola</name>
    <dbReference type="NCBI Taxonomy" id="228956"/>
    <lineage>
        <taxon>Bacteria</taxon>
        <taxon>Pseudomonadati</taxon>
        <taxon>Bacteroidota</taxon>
        <taxon>Flavobacteriia</taxon>
        <taxon>Flavobacteriales</taxon>
        <taxon>Flavobacteriaceae</taxon>
        <taxon>Maribacter</taxon>
    </lineage>
</organism>
<name>A0ABY1SJP4_9FLAO</name>